<protein>
    <submittedName>
        <fullName evidence="2">Uncharacterized protein</fullName>
    </submittedName>
</protein>
<accession>A0A5K7ZFW2</accession>
<gene>
    <name evidence="2" type="ORF">DSCW_60980</name>
</gene>
<keyword evidence="3" id="KW-1185">Reference proteome</keyword>
<dbReference type="Proteomes" id="UP000427769">
    <property type="component" value="Chromosome"/>
</dbReference>
<evidence type="ECO:0000256" key="1">
    <source>
        <dbReference type="SAM" id="MobiDB-lite"/>
    </source>
</evidence>
<evidence type="ECO:0000313" key="3">
    <source>
        <dbReference type="Proteomes" id="UP000427769"/>
    </source>
</evidence>
<proteinExistence type="predicted"/>
<organism evidence="2 3">
    <name type="scientific">Desulfosarcina widdelii</name>
    <dbReference type="NCBI Taxonomy" id="947919"/>
    <lineage>
        <taxon>Bacteria</taxon>
        <taxon>Pseudomonadati</taxon>
        <taxon>Thermodesulfobacteriota</taxon>
        <taxon>Desulfobacteria</taxon>
        <taxon>Desulfobacterales</taxon>
        <taxon>Desulfosarcinaceae</taxon>
        <taxon>Desulfosarcina</taxon>
    </lineage>
</organism>
<evidence type="ECO:0000313" key="2">
    <source>
        <dbReference type="EMBL" id="BBO78681.1"/>
    </source>
</evidence>
<name>A0A5K7ZFW2_9BACT</name>
<reference evidence="2 3" key="1">
    <citation type="submission" date="2019-11" db="EMBL/GenBank/DDBJ databases">
        <title>Comparative genomics of hydrocarbon-degrading Desulfosarcina strains.</title>
        <authorList>
            <person name="Watanabe M."/>
            <person name="Kojima H."/>
            <person name="Fukui M."/>
        </authorList>
    </citation>
    <scope>NUCLEOTIDE SEQUENCE [LARGE SCALE GENOMIC DNA]</scope>
    <source>
        <strain evidence="2 3">PP31</strain>
    </source>
</reference>
<dbReference type="KEGG" id="dwd:DSCW_60980"/>
<dbReference type="AlphaFoldDB" id="A0A5K7ZFW2"/>
<sequence length="77" mass="8479">MLGYKLTYMAKPALSIEFTAPFPCVSFRLCEYAQNIVGNQGKNNFFSPSVEKKLPARLSVERKPNPGSGGPRFPVKG</sequence>
<feature type="region of interest" description="Disordered" evidence="1">
    <location>
        <begin position="57"/>
        <end position="77"/>
    </location>
</feature>
<dbReference type="EMBL" id="AP021875">
    <property type="protein sequence ID" value="BBO78681.1"/>
    <property type="molecule type" value="Genomic_DNA"/>
</dbReference>